<feature type="chain" id="PRO_5017217997" description="DUF6973 domain-containing protein" evidence="3">
    <location>
        <begin position="27"/>
        <end position="274"/>
    </location>
</feature>
<name>A0A1G6P1D5_9BACI</name>
<accession>A0A1G6P1D5</accession>
<dbReference type="OrthoDB" id="1187707at2"/>
<gene>
    <name evidence="5" type="ORF">SAMN05421737_11428</name>
</gene>
<feature type="signal peptide" evidence="3">
    <location>
        <begin position="1"/>
        <end position="26"/>
    </location>
</feature>
<sequence>MIKRFISLLTVVMLFMTTMNMQGVSAEETNKGDTAEFYLEMRDKVQLYFEELESGKITEDEFVEKVETNIGVHLETEEDLAELIESESKAIEAESQMIEAQSKNDFYFDKFGVKAQEVYLIKLYPVAAIQAKNLADKATKSAKDRYRKYTLHQGNGDAYRHAYWSALMTKHIGRNLAWRFGYAHEGHDTGTYHSISSLDDKMDLRNNHLGRIDGTNWKKHSDKTIGNKIADSISKGKKVRIRTWTSKKTNDKKDGVPTNYVGKFVPTSKGGRHH</sequence>
<dbReference type="Proteomes" id="UP000242662">
    <property type="component" value="Unassembled WGS sequence"/>
</dbReference>
<protein>
    <recommendedName>
        <fullName evidence="4">DUF6973 domain-containing protein</fullName>
    </recommendedName>
</protein>
<keyword evidence="6" id="KW-1185">Reference proteome</keyword>
<evidence type="ECO:0000256" key="1">
    <source>
        <dbReference type="SAM" id="Coils"/>
    </source>
</evidence>
<proteinExistence type="predicted"/>
<dbReference type="EMBL" id="FMYM01000014">
    <property type="protein sequence ID" value="SDC73316.1"/>
    <property type="molecule type" value="Genomic_DNA"/>
</dbReference>
<evidence type="ECO:0000256" key="2">
    <source>
        <dbReference type="SAM" id="MobiDB-lite"/>
    </source>
</evidence>
<dbReference type="Pfam" id="PF22322">
    <property type="entry name" value="DUF6973"/>
    <property type="match status" value="1"/>
</dbReference>
<dbReference type="STRING" id="1464122.SAMN05421737_11428"/>
<evidence type="ECO:0000313" key="6">
    <source>
        <dbReference type="Proteomes" id="UP000242662"/>
    </source>
</evidence>
<feature type="region of interest" description="Disordered" evidence="2">
    <location>
        <begin position="247"/>
        <end position="274"/>
    </location>
</feature>
<dbReference type="RefSeq" id="WP_090776661.1">
    <property type="nucleotide sequence ID" value="NZ_FMYM01000014.1"/>
</dbReference>
<keyword evidence="1" id="KW-0175">Coiled coil</keyword>
<dbReference type="InterPro" id="IPR054246">
    <property type="entry name" value="DUF6973"/>
</dbReference>
<evidence type="ECO:0000313" key="5">
    <source>
        <dbReference type="EMBL" id="SDC73316.1"/>
    </source>
</evidence>
<evidence type="ECO:0000256" key="3">
    <source>
        <dbReference type="SAM" id="SignalP"/>
    </source>
</evidence>
<organism evidence="5 6">
    <name type="scientific">Shouchella lonarensis</name>
    <dbReference type="NCBI Taxonomy" id="1464122"/>
    <lineage>
        <taxon>Bacteria</taxon>
        <taxon>Bacillati</taxon>
        <taxon>Bacillota</taxon>
        <taxon>Bacilli</taxon>
        <taxon>Bacillales</taxon>
        <taxon>Bacillaceae</taxon>
        <taxon>Shouchella</taxon>
    </lineage>
</organism>
<feature type="coiled-coil region" evidence="1">
    <location>
        <begin position="74"/>
        <end position="103"/>
    </location>
</feature>
<keyword evidence="3" id="KW-0732">Signal</keyword>
<dbReference type="AlphaFoldDB" id="A0A1G6P1D5"/>
<reference evidence="6" key="1">
    <citation type="submission" date="2016-09" db="EMBL/GenBank/DDBJ databases">
        <authorList>
            <person name="Varghese N."/>
            <person name="Submissions S."/>
        </authorList>
    </citation>
    <scope>NUCLEOTIDE SEQUENCE [LARGE SCALE GENOMIC DNA]</scope>
    <source>
        <strain evidence="6">25nlg</strain>
    </source>
</reference>
<evidence type="ECO:0000259" key="4">
    <source>
        <dbReference type="Pfam" id="PF22322"/>
    </source>
</evidence>
<feature type="domain" description="DUF6973" evidence="4">
    <location>
        <begin position="120"/>
        <end position="237"/>
    </location>
</feature>